<evidence type="ECO:0000313" key="1">
    <source>
        <dbReference type="EMBL" id="PMD64486.1"/>
    </source>
</evidence>
<organism evidence="1 2">
    <name type="scientific">Hyaloscypha bicolor E</name>
    <dbReference type="NCBI Taxonomy" id="1095630"/>
    <lineage>
        <taxon>Eukaryota</taxon>
        <taxon>Fungi</taxon>
        <taxon>Dikarya</taxon>
        <taxon>Ascomycota</taxon>
        <taxon>Pezizomycotina</taxon>
        <taxon>Leotiomycetes</taxon>
        <taxon>Helotiales</taxon>
        <taxon>Hyaloscyphaceae</taxon>
        <taxon>Hyaloscypha</taxon>
        <taxon>Hyaloscypha bicolor</taxon>
    </lineage>
</organism>
<dbReference type="EMBL" id="KZ613753">
    <property type="protein sequence ID" value="PMD64486.1"/>
    <property type="molecule type" value="Genomic_DNA"/>
</dbReference>
<proteinExistence type="predicted"/>
<dbReference type="RefSeq" id="XP_024741390.1">
    <property type="nucleotide sequence ID" value="XM_024882576.1"/>
</dbReference>
<dbReference type="GeneID" id="36590653"/>
<protein>
    <submittedName>
        <fullName evidence="1">Uncharacterized protein</fullName>
    </submittedName>
</protein>
<accession>A0A2J6TN79</accession>
<dbReference type="Proteomes" id="UP000235371">
    <property type="component" value="Unassembled WGS sequence"/>
</dbReference>
<evidence type="ECO:0000313" key="2">
    <source>
        <dbReference type="Proteomes" id="UP000235371"/>
    </source>
</evidence>
<reference evidence="1 2" key="1">
    <citation type="submission" date="2016-04" db="EMBL/GenBank/DDBJ databases">
        <title>A degradative enzymes factory behind the ericoid mycorrhizal symbiosis.</title>
        <authorList>
            <consortium name="DOE Joint Genome Institute"/>
            <person name="Martino E."/>
            <person name="Morin E."/>
            <person name="Grelet G."/>
            <person name="Kuo A."/>
            <person name="Kohler A."/>
            <person name="Daghino S."/>
            <person name="Barry K."/>
            <person name="Choi C."/>
            <person name="Cichocki N."/>
            <person name="Clum A."/>
            <person name="Copeland A."/>
            <person name="Hainaut M."/>
            <person name="Haridas S."/>
            <person name="Labutti K."/>
            <person name="Lindquist E."/>
            <person name="Lipzen A."/>
            <person name="Khouja H.-R."/>
            <person name="Murat C."/>
            <person name="Ohm R."/>
            <person name="Olson A."/>
            <person name="Spatafora J."/>
            <person name="Veneault-Fourrey C."/>
            <person name="Henrissat B."/>
            <person name="Grigoriev I."/>
            <person name="Martin F."/>
            <person name="Perotto S."/>
        </authorList>
    </citation>
    <scope>NUCLEOTIDE SEQUENCE [LARGE SCALE GENOMIC DNA]</scope>
    <source>
        <strain evidence="1 2">E</strain>
    </source>
</reference>
<dbReference type="AlphaFoldDB" id="A0A2J6TN79"/>
<sequence length="252" mass="28227">MADHYQQYATVPQPVETYETAAEWLISQLSGNILAKRDVFKVAVHQANRELGQEAGQKFTLTLFTQAEDYPRHNPTLKIPVTGIIKSRLMGLAREKGSRVDFNGLGKHITAWIVELEAPPPVLHLAINPALDVVPTRDFTLLCTPDPTINREVSHNFILTLSPRNTVPTMDPCLTPNILLTQVQNVALDAAPYLTLYLLLELAPNTVPHLLPKLVPTTPHRPQNVGDLLAPVIRWQDFLEARNPRGNRNRVR</sequence>
<dbReference type="InParanoid" id="A0A2J6TN79"/>
<gene>
    <name evidence="1" type="ORF">K444DRAFT_625862</name>
</gene>
<keyword evidence="2" id="KW-1185">Reference proteome</keyword>
<dbReference type="OrthoDB" id="10333389at2759"/>
<name>A0A2J6TN79_9HELO</name>